<feature type="domain" description="Helicase C-terminal" evidence="5">
    <location>
        <begin position="886"/>
        <end position="1039"/>
    </location>
</feature>
<gene>
    <name evidence="6" type="ORF">PQO03_09060</name>
</gene>
<dbReference type="InterPro" id="IPR049730">
    <property type="entry name" value="SNF2/RAD54-like_C"/>
</dbReference>
<protein>
    <submittedName>
        <fullName evidence="6">SNF2-related protein</fullName>
    </submittedName>
</protein>
<dbReference type="Gene3D" id="3.40.50.300">
    <property type="entry name" value="P-loop containing nucleotide triphosphate hydrolases"/>
    <property type="match status" value="1"/>
</dbReference>
<evidence type="ECO:0000256" key="1">
    <source>
        <dbReference type="ARBA" id="ARBA00022801"/>
    </source>
</evidence>
<dbReference type="PROSITE" id="PS51194">
    <property type="entry name" value="HELICASE_CTER"/>
    <property type="match status" value="1"/>
</dbReference>
<dbReference type="SUPFAM" id="SSF52540">
    <property type="entry name" value="P-loop containing nucleoside triphosphate hydrolases"/>
    <property type="match status" value="2"/>
</dbReference>
<dbReference type="PANTHER" id="PTHR10799">
    <property type="entry name" value="SNF2/RAD54 HELICASE FAMILY"/>
    <property type="match status" value="1"/>
</dbReference>
<dbReference type="Pfam" id="PF00271">
    <property type="entry name" value="Helicase_C"/>
    <property type="match status" value="1"/>
</dbReference>
<keyword evidence="2" id="KW-0863">Zinc-finger</keyword>
<dbReference type="SMART" id="SM00487">
    <property type="entry name" value="DEXDc"/>
    <property type="match status" value="1"/>
</dbReference>
<feature type="domain" description="Helicase ATP-binding" evidence="4">
    <location>
        <begin position="600"/>
        <end position="760"/>
    </location>
</feature>
<evidence type="ECO:0000313" key="7">
    <source>
        <dbReference type="Proteomes" id="UP001214250"/>
    </source>
</evidence>
<dbReference type="PROSITE" id="PS51192">
    <property type="entry name" value="HELICASE_ATP_BIND_1"/>
    <property type="match status" value="1"/>
</dbReference>
<dbReference type="InterPro" id="IPR001650">
    <property type="entry name" value="Helicase_C-like"/>
</dbReference>
<dbReference type="Pfam" id="PF00176">
    <property type="entry name" value="SNF2-rel_dom"/>
    <property type="match status" value="1"/>
</dbReference>
<dbReference type="InterPro" id="IPR007527">
    <property type="entry name" value="Znf_SWIM"/>
</dbReference>
<organism evidence="6 7">
    <name type="scientific">Lentisphaera profundi</name>
    <dbReference type="NCBI Taxonomy" id="1658616"/>
    <lineage>
        <taxon>Bacteria</taxon>
        <taxon>Pseudomonadati</taxon>
        <taxon>Lentisphaerota</taxon>
        <taxon>Lentisphaeria</taxon>
        <taxon>Lentisphaerales</taxon>
        <taxon>Lentisphaeraceae</taxon>
        <taxon>Lentisphaera</taxon>
    </lineage>
</organism>
<dbReference type="Gene3D" id="3.40.50.10810">
    <property type="entry name" value="Tandem AAA-ATPase domain"/>
    <property type="match status" value="1"/>
</dbReference>
<dbReference type="EMBL" id="CP117811">
    <property type="protein sequence ID" value="WDE95864.1"/>
    <property type="molecule type" value="Genomic_DNA"/>
</dbReference>
<keyword evidence="2" id="KW-0862">Zinc</keyword>
<evidence type="ECO:0000256" key="2">
    <source>
        <dbReference type="PROSITE-ProRule" id="PRU00325"/>
    </source>
</evidence>
<accession>A0ABY7VRB5</accession>
<dbReference type="InterPro" id="IPR014001">
    <property type="entry name" value="Helicase_ATP-bd"/>
</dbReference>
<dbReference type="InterPro" id="IPR027417">
    <property type="entry name" value="P-loop_NTPase"/>
</dbReference>
<sequence>MKNLFDKFREYLSDIESEQYSVRFDEGAADYACAEVSSRKESVFCELRISQRRLYVECDCGIESEGKFCEHLSRALQVAQEREVLLNALKKNVAAKILPMRAMESKIQEEEVSQESHFQEASYQASNFTSQSPIKPSQKSAGIAPRLCTTSDITVIFCLYQKRLEFFWKASGKGGYFDPRRAECNAHDLGLLDFFKELPLKNEGKVFYVEIEGLSSDQLLKIARAKQLYWRAEDRRLKKLDYVKGQWHLELQAMQSGEADFHLNVNLRNSQNEMMTYQQYIPGVYYNDGSILFYDVLGAQKILESWPRGFLKLEQKDVSDWIKDYLSPSQLVTDHLPEALRYTAKASTDVLGKLYFKTAEYRVKNREMLHVDLFWIYGEGEINDASADEEVIDVKNKEIFQRKLREEKFSKELLYALGFEYMNSGPEPGWKLLPAKLPEVVPALKERKWQTMAEGKSLRVPRDYSLQVSSSMEWLEIQGKVEFDGAGVSLPDILRQWMNGEQFIVLDDGSLGLLPEEWLKNFTALTELGEMSLEGLRFHRQQSLLVEKQLKEIEDQNCEFDYPTLSEKLESFKNLAPQEPQEGFKATLRDYQKQSLAWFIEMQKLGLGTCLADDMGLGKTVQVLAFLHHLAHQNELNKPILIVAPRSLLFNWEEEVKKFAPEFKVYQYLGPSRSKVLKVLKAGEILLTTYGTLMRDAVKLQGTVFDVCVADEAQAMKNPMSMTSKTMRLIQANFTIALTGTPVENSLGDLWSLMEFINPGLLGTYKHFSKIYLDPKCSQKNLEALRQTIHPLMLRRRKSEVAKELPPKTEQVLFCEMDGVQDKIYREIEAYYAQEKGKDEKKKEGDKPFNMLAALTRLRQAACHPCLVNEDYKEVESAKITVLMSQLQQVFESGSKALIFSQFTTFLDLIEERIQSAKWNYTRLDGSTKDRQVPVREFNDNPDCRFFLISLKAGGTGLNLTQAQYVYLMDPWWNPAAENQAIDRAYRIGQERAVSAYRLVAKGSIEDKMLALQAQKSQLVDDVIEAGAFQGKLNQDDLRALLK</sequence>
<dbReference type="CDD" id="cd18793">
    <property type="entry name" value="SF2_C_SNF"/>
    <property type="match status" value="1"/>
</dbReference>
<evidence type="ECO:0000259" key="5">
    <source>
        <dbReference type="PROSITE" id="PS51194"/>
    </source>
</evidence>
<dbReference type="PROSITE" id="PS50966">
    <property type="entry name" value="ZF_SWIM"/>
    <property type="match status" value="1"/>
</dbReference>
<proteinExistence type="predicted"/>
<name>A0ABY7VRB5_9BACT</name>
<evidence type="ECO:0000259" key="3">
    <source>
        <dbReference type="PROSITE" id="PS50966"/>
    </source>
</evidence>
<dbReference type="RefSeq" id="WP_274149703.1">
    <property type="nucleotide sequence ID" value="NZ_CP117811.1"/>
</dbReference>
<keyword evidence="1" id="KW-0378">Hydrolase</keyword>
<dbReference type="Proteomes" id="UP001214250">
    <property type="component" value="Chromosome 1"/>
</dbReference>
<keyword evidence="2" id="KW-0479">Metal-binding</keyword>
<dbReference type="InterPro" id="IPR038718">
    <property type="entry name" value="SNF2-like_sf"/>
</dbReference>
<feature type="domain" description="SWIM-type" evidence="3">
    <location>
        <begin position="43"/>
        <end position="80"/>
    </location>
</feature>
<dbReference type="SMART" id="SM00490">
    <property type="entry name" value="HELICc"/>
    <property type="match status" value="1"/>
</dbReference>
<evidence type="ECO:0000313" key="6">
    <source>
        <dbReference type="EMBL" id="WDE95864.1"/>
    </source>
</evidence>
<keyword evidence="7" id="KW-1185">Reference proteome</keyword>
<dbReference type="InterPro" id="IPR000330">
    <property type="entry name" value="SNF2_N"/>
</dbReference>
<reference evidence="6 7" key="1">
    <citation type="submission" date="2023-02" db="EMBL/GenBank/DDBJ databases">
        <title>Genome sequence of Lentisphaera profundi SAORIC-696.</title>
        <authorList>
            <person name="Kim e."/>
            <person name="Cho J.-C."/>
            <person name="Choi A."/>
            <person name="Kang I."/>
        </authorList>
    </citation>
    <scope>NUCLEOTIDE SEQUENCE [LARGE SCALE GENOMIC DNA]</scope>
    <source>
        <strain evidence="6 7">SAORIC-696</strain>
    </source>
</reference>
<evidence type="ECO:0000259" key="4">
    <source>
        <dbReference type="PROSITE" id="PS51192"/>
    </source>
</evidence>